<evidence type="ECO:0000313" key="2">
    <source>
        <dbReference type="Proteomes" id="UP000821656"/>
    </source>
</evidence>
<comment type="caution">
    <text evidence="1">The sequence shown here is derived from an EMBL/GenBank/DDBJ whole genome shotgun (WGS) entry which is preliminary data.</text>
</comment>
<accession>A0A9Q5CKJ5</accession>
<gene>
    <name evidence="1" type="ORF">DFH45_004049</name>
</gene>
<reference evidence="1" key="1">
    <citation type="submission" date="2020-05" db="EMBL/GenBank/DDBJ databases">
        <title>Genomic insights into acetone-butanol-ethanol (ABE) fermentation by sequencing solventogenic clostridia strains.</title>
        <authorList>
            <person name="Brown S."/>
        </authorList>
    </citation>
    <scope>NUCLEOTIDE SEQUENCE</scope>
    <source>
        <strain evidence="1">DJ126</strain>
    </source>
</reference>
<sequence>MSFDGKYWYVSVGVEKRLRRLQRKISRKYELNKEGRKFVKTSNSIKLEKQIRLLQ</sequence>
<organism evidence="1 2">
    <name type="scientific">Clostridium beijerinckii</name>
    <name type="common">Clostridium MP</name>
    <dbReference type="NCBI Taxonomy" id="1520"/>
    <lineage>
        <taxon>Bacteria</taxon>
        <taxon>Bacillati</taxon>
        <taxon>Bacillota</taxon>
        <taxon>Clostridia</taxon>
        <taxon>Eubacteriales</taxon>
        <taxon>Clostridiaceae</taxon>
        <taxon>Clostridium</taxon>
    </lineage>
</organism>
<proteinExistence type="predicted"/>
<dbReference type="Proteomes" id="UP000821656">
    <property type="component" value="Unassembled WGS sequence"/>
</dbReference>
<dbReference type="AlphaFoldDB" id="A0A9Q5CKJ5"/>
<name>A0A9Q5CKJ5_CLOBE</name>
<protein>
    <submittedName>
        <fullName evidence="1">Uncharacterized protein</fullName>
    </submittedName>
</protein>
<evidence type="ECO:0000313" key="1">
    <source>
        <dbReference type="EMBL" id="NRV11086.1"/>
    </source>
</evidence>
<dbReference type="EMBL" id="JABSXK010000001">
    <property type="protein sequence ID" value="NRV11086.1"/>
    <property type="molecule type" value="Genomic_DNA"/>
</dbReference>